<sequence>MIDLNLLRALDALLDERNVTRAAERLSLTQPAVSGMLTRLRESFQDPLFVRTQRGIIPTERALELEGPLKRVLAEVDAMLQPATFDASSAEMTLSIASTDYALRTVVVPFLAALRTRAPRMRVVVVPVQHERLYEHMQRGDIDFALITPDMSPPGLHARHLFDERYVCVMRDDHPYAARGTLTLDAFCELDHALVSYAGGSLTGVTDDALAQLGRTRRVTVSVTSFLVLPEILLTSDLIAVVPSRLAQHARGLAILEPPLAIPGFTKTVAWHERTHHSPAHGWARALLATTCADLDAHDVPKTRGALA</sequence>
<dbReference type="PANTHER" id="PTHR30118">
    <property type="entry name" value="HTH-TYPE TRANSCRIPTIONAL REGULATOR LEUO-RELATED"/>
    <property type="match status" value="1"/>
</dbReference>
<dbReference type="EMBL" id="RBZU01000012">
    <property type="protein sequence ID" value="RKP47745.1"/>
    <property type="molecule type" value="Genomic_DNA"/>
</dbReference>
<keyword evidence="7" id="KW-1185">Reference proteome</keyword>
<evidence type="ECO:0000313" key="6">
    <source>
        <dbReference type="EMBL" id="RKP47745.1"/>
    </source>
</evidence>
<dbReference type="PANTHER" id="PTHR30118:SF15">
    <property type="entry name" value="TRANSCRIPTIONAL REGULATORY PROTEIN"/>
    <property type="match status" value="1"/>
</dbReference>
<comment type="similarity">
    <text evidence="1">Belongs to the LysR transcriptional regulatory family.</text>
</comment>
<name>A0A494XAG4_9BURK</name>
<dbReference type="OrthoDB" id="8557381at2"/>
<dbReference type="Gene3D" id="3.40.190.10">
    <property type="entry name" value="Periplasmic binding protein-like II"/>
    <property type="match status" value="2"/>
</dbReference>
<evidence type="ECO:0000256" key="1">
    <source>
        <dbReference type="ARBA" id="ARBA00009437"/>
    </source>
</evidence>
<dbReference type="Pfam" id="PF03466">
    <property type="entry name" value="LysR_substrate"/>
    <property type="match status" value="1"/>
</dbReference>
<dbReference type="SUPFAM" id="SSF53850">
    <property type="entry name" value="Periplasmic binding protein-like II"/>
    <property type="match status" value="1"/>
</dbReference>
<evidence type="ECO:0000256" key="2">
    <source>
        <dbReference type="ARBA" id="ARBA00023015"/>
    </source>
</evidence>
<evidence type="ECO:0000313" key="7">
    <source>
        <dbReference type="Proteomes" id="UP000270342"/>
    </source>
</evidence>
<organism evidence="6 7">
    <name type="scientific">Pararobbsia silviterrae</name>
    <dbReference type="NCBI Taxonomy" id="1792498"/>
    <lineage>
        <taxon>Bacteria</taxon>
        <taxon>Pseudomonadati</taxon>
        <taxon>Pseudomonadota</taxon>
        <taxon>Betaproteobacteria</taxon>
        <taxon>Burkholderiales</taxon>
        <taxon>Burkholderiaceae</taxon>
        <taxon>Pararobbsia</taxon>
    </lineage>
</organism>
<dbReference type="SUPFAM" id="SSF46785">
    <property type="entry name" value="Winged helix' DNA-binding domain"/>
    <property type="match status" value="1"/>
</dbReference>
<dbReference type="InterPro" id="IPR036390">
    <property type="entry name" value="WH_DNA-bd_sf"/>
</dbReference>
<dbReference type="Proteomes" id="UP000270342">
    <property type="component" value="Unassembled WGS sequence"/>
</dbReference>
<dbReference type="GO" id="GO:0003677">
    <property type="term" value="F:DNA binding"/>
    <property type="evidence" value="ECO:0007669"/>
    <property type="project" value="UniProtKB-KW"/>
</dbReference>
<dbReference type="PRINTS" id="PR00039">
    <property type="entry name" value="HTHLYSR"/>
</dbReference>
<keyword evidence="2" id="KW-0805">Transcription regulation</keyword>
<dbReference type="InterPro" id="IPR000847">
    <property type="entry name" value="LysR_HTH_N"/>
</dbReference>
<dbReference type="RefSeq" id="WP_121089572.1">
    <property type="nucleotide sequence ID" value="NZ_RBZU01000012.1"/>
</dbReference>
<protein>
    <submittedName>
        <fullName evidence="6">LysR family transcriptional regulator</fullName>
    </submittedName>
</protein>
<dbReference type="Pfam" id="PF00126">
    <property type="entry name" value="HTH_1"/>
    <property type="match status" value="1"/>
</dbReference>
<evidence type="ECO:0000259" key="5">
    <source>
        <dbReference type="PROSITE" id="PS50931"/>
    </source>
</evidence>
<keyword evidence="3" id="KW-0238">DNA-binding</keyword>
<feature type="domain" description="HTH lysR-type" evidence="5">
    <location>
        <begin position="2"/>
        <end position="59"/>
    </location>
</feature>
<gene>
    <name evidence="6" type="ORF">D7S86_22535</name>
</gene>
<accession>A0A494XAG4</accession>
<dbReference type="InterPro" id="IPR005119">
    <property type="entry name" value="LysR_subst-bd"/>
</dbReference>
<dbReference type="InterPro" id="IPR050389">
    <property type="entry name" value="LysR-type_TF"/>
</dbReference>
<evidence type="ECO:0000256" key="4">
    <source>
        <dbReference type="ARBA" id="ARBA00023163"/>
    </source>
</evidence>
<dbReference type="AlphaFoldDB" id="A0A494XAG4"/>
<dbReference type="GO" id="GO:0003700">
    <property type="term" value="F:DNA-binding transcription factor activity"/>
    <property type="evidence" value="ECO:0007669"/>
    <property type="project" value="InterPro"/>
</dbReference>
<comment type="caution">
    <text evidence="6">The sequence shown here is derived from an EMBL/GenBank/DDBJ whole genome shotgun (WGS) entry which is preliminary data.</text>
</comment>
<dbReference type="Gene3D" id="1.10.10.10">
    <property type="entry name" value="Winged helix-like DNA-binding domain superfamily/Winged helix DNA-binding domain"/>
    <property type="match status" value="1"/>
</dbReference>
<keyword evidence="4" id="KW-0804">Transcription</keyword>
<reference evidence="6 7" key="1">
    <citation type="submission" date="2018-10" db="EMBL/GenBank/DDBJ databases">
        <title>Robbsia sp. DHC34, isolated from soil.</title>
        <authorList>
            <person name="Gao Z.-H."/>
            <person name="Qiu L.-H."/>
        </authorList>
    </citation>
    <scope>NUCLEOTIDE SEQUENCE [LARGE SCALE GENOMIC DNA]</scope>
    <source>
        <strain evidence="6 7">DHC34</strain>
    </source>
</reference>
<evidence type="ECO:0000256" key="3">
    <source>
        <dbReference type="ARBA" id="ARBA00023125"/>
    </source>
</evidence>
<proteinExistence type="inferred from homology"/>
<dbReference type="InterPro" id="IPR036388">
    <property type="entry name" value="WH-like_DNA-bd_sf"/>
</dbReference>
<dbReference type="PROSITE" id="PS50931">
    <property type="entry name" value="HTH_LYSR"/>
    <property type="match status" value="1"/>
</dbReference>